<dbReference type="RefSeq" id="XP_001022732.3">
    <property type="nucleotide sequence ID" value="XM_001022732.3"/>
</dbReference>
<dbReference type="AlphaFoldDB" id="Q241T3"/>
<evidence type="ECO:0000313" key="1">
    <source>
        <dbReference type="EMBL" id="EAS02487.3"/>
    </source>
</evidence>
<dbReference type="GeneID" id="7836290"/>
<dbReference type="EMBL" id="GG662532">
    <property type="protein sequence ID" value="EAS02487.3"/>
    <property type="molecule type" value="Genomic_DNA"/>
</dbReference>
<proteinExistence type="predicted"/>
<name>Q241T3_TETTS</name>
<protein>
    <recommendedName>
        <fullName evidence="3">GCC2 and GCC3 family protein</fullName>
    </recommendedName>
</protein>
<reference evidence="2" key="1">
    <citation type="journal article" date="2006" name="PLoS Biol.">
        <title>Macronuclear genome sequence of the ciliate Tetrahymena thermophila, a model eukaryote.</title>
        <authorList>
            <person name="Eisen J.A."/>
            <person name="Coyne R.S."/>
            <person name="Wu M."/>
            <person name="Wu D."/>
            <person name="Thiagarajan M."/>
            <person name="Wortman J.R."/>
            <person name="Badger J.H."/>
            <person name="Ren Q."/>
            <person name="Amedeo P."/>
            <person name="Jones K.M."/>
            <person name="Tallon L.J."/>
            <person name="Delcher A.L."/>
            <person name="Salzberg S.L."/>
            <person name="Silva J.C."/>
            <person name="Haas B.J."/>
            <person name="Majoros W.H."/>
            <person name="Farzad M."/>
            <person name="Carlton J.M."/>
            <person name="Smith R.K. Jr."/>
            <person name="Garg J."/>
            <person name="Pearlman R.E."/>
            <person name="Karrer K.M."/>
            <person name="Sun L."/>
            <person name="Manning G."/>
            <person name="Elde N.C."/>
            <person name="Turkewitz A.P."/>
            <person name="Asai D.J."/>
            <person name="Wilkes D.E."/>
            <person name="Wang Y."/>
            <person name="Cai H."/>
            <person name="Collins K."/>
            <person name="Stewart B.A."/>
            <person name="Lee S.R."/>
            <person name="Wilamowska K."/>
            <person name="Weinberg Z."/>
            <person name="Ruzzo W.L."/>
            <person name="Wloga D."/>
            <person name="Gaertig J."/>
            <person name="Frankel J."/>
            <person name="Tsao C.-C."/>
            <person name="Gorovsky M.A."/>
            <person name="Keeling P.J."/>
            <person name="Waller R.F."/>
            <person name="Patron N.J."/>
            <person name="Cherry J.M."/>
            <person name="Stover N.A."/>
            <person name="Krieger C.J."/>
            <person name="del Toro C."/>
            <person name="Ryder H.F."/>
            <person name="Williamson S.C."/>
            <person name="Barbeau R.A."/>
            <person name="Hamilton E.P."/>
            <person name="Orias E."/>
        </authorList>
    </citation>
    <scope>NUCLEOTIDE SEQUENCE [LARGE SCALE GENOMIC DNA]</scope>
    <source>
        <strain evidence="2">SB210</strain>
    </source>
</reference>
<evidence type="ECO:0008006" key="3">
    <source>
        <dbReference type="Google" id="ProtNLM"/>
    </source>
</evidence>
<organism evidence="1 2">
    <name type="scientific">Tetrahymena thermophila (strain SB210)</name>
    <dbReference type="NCBI Taxonomy" id="312017"/>
    <lineage>
        <taxon>Eukaryota</taxon>
        <taxon>Sar</taxon>
        <taxon>Alveolata</taxon>
        <taxon>Ciliophora</taxon>
        <taxon>Intramacronucleata</taxon>
        <taxon>Oligohymenophorea</taxon>
        <taxon>Hymenostomatida</taxon>
        <taxon>Tetrahymenina</taxon>
        <taxon>Tetrahymenidae</taxon>
        <taxon>Tetrahymena</taxon>
    </lineage>
</organism>
<accession>Q241T3</accession>
<evidence type="ECO:0000313" key="2">
    <source>
        <dbReference type="Proteomes" id="UP000009168"/>
    </source>
</evidence>
<sequence>MIINYKDIKIYKINKQINLMNSKVFCLILAFALIKIAYTYDCKVCTFSMDGTDNNGPCTPCDEGTCTPFAGTKGNDQSACISRKCQGGKVSRYGYDLDGKGEGCYNCFEGFYTLDGISCDLIPCGYGFYGELGFQNKYSDTKYPQCKKCPDGFSTQKEITKGLDDSVCNVKVKLCPAGKWSWTGYDRDENGTGCLDCLEGTYSEEGSTSCNLWSCGKGYYSATGYYDSNQKNNCQKCPTNKSTLETNTKGNDDSACDLQLRPCPEGKWSETGYDLDGNGLGCQDCWEGTYSEEGSTSCDLKPCGYGFYSATGYYDQRKEFNCQQCPTGKSTLKQNTKGNEDLVCDLQLNLCPKGKWSKTGYDSNGRGEGCNTCEIGTYSLEGSKTCNLRPCGQGFYSKTGYYDADTEDKCQACPENTSTDGIQTQSLDKSVCKSFEINPTEVGATTNNATNSIIIKMTLSFILLVALF</sequence>
<gene>
    <name evidence="1" type="ORF">TTHERM_00629990</name>
</gene>
<dbReference type="InParanoid" id="Q241T3"/>
<dbReference type="SMART" id="SM01411">
    <property type="entry name" value="Ephrin_rec_like"/>
    <property type="match status" value="3"/>
</dbReference>
<dbReference type="HOGENOM" id="CLU_500142_0_0_1"/>
<keyword evidence="2" id="KW-1185">Reference proteome</keyword>
<dbReference type="OrthoDB" id="6147614at2759"/>
<dbReference type="Proteomes" id="UP000009168">
    <property type="component" value="Unassembled WGS sequence"/>
</dbReference>
<dbReference type="KEGG" id="tet:TTHERM_00629990"/>